<evidence type="ECO:0000256" key="6">
    <source>
        <dbReference type="ARBA" id="ARBA00022737"/>
    </source>
</evidence>
<keyword evidence="7" id="KW-0143">Chaperone</keyword>
<evidence type="ECO:0000256" key="8">
    <source>
        <dbReference type="ARBA" id="ARBA00026055"/>
    </source>
</evidence>
<feature type="domain" description="CAP-Gly" evidence="10">
    <location>
        <begin position="30"/>
        <end position="66"/>
    </location>
</feature>
<dbReference type="SUPFAM" id="SSF52058">
    <property type="entry name" value="L domain-like"/>
    <property type="match status" value="1"/>
</dbReference>
<reference evidence="11 12" key="1">
    <citation type="submission" date="2020-04" db="EMBL/GenBank/DDBJ databases">
        <authorList>
            <person name="Laetsch R D."/>
            <person name="Stevens L."/>
            <person name="Kumar S."/>
            <person name="Blaxter L. M."/>
        </authorList>
    </citation>
    <scope>NUCLEOTIDE SEQUENCE [LARGE SCALE GENOMIC DNA]</scope>
</reference>
<evidence type="ECO:0000256" key="9">
    <source>
        <dbReference type="ARBA" id="ARBA00030180"/>
    </source>
</evidence>
<comment type="subcellular location">
    <subcellularLocation>
        <location evidence="1">Cytoplasm</location>
    </subcellularLocation>
</comment>
<evidence type="ECO:0000256" key="3">
    <source>
        <dbReference type="ARBA" id="ARBA00015004"/>
    </source>
</evidence>
<name>A0A8S1EYI0_9PELO</name>
<dbReference type="SUPFAM" id="SSF74924">
    <property type="entry name" value="Cap-Gly domain"/>
    <property type="match status" value="1"/>
</dbReference>
<keyword evidence="4" id="KW-0963">Cytoplasm</keyword>
<comment type="caution">
    <text evidence="11">The sequence shown here is derived from an EMBL/GenBank/DDBJ whole genome shotgun (WGS) entry which is preliminary data.</text>
</comment>
<dbReference type="InterPro" id="IPR000938">
    <property type="entry name" value="CAP-Gly_domain"/>
</dbReference>
<keyword evidence="6" id="KW-0677">Repeat</keyword>
<dbReference type="Proteomes" id="UP000494206">
    <property type="component" value="Unassembled WGS sequence"/>
</dbReference>
<dbReference type="OrthoDB" id="5273213at2759"/>
<evidence type="ECO:0000256" key="7">
    <source>
        <dbReference type="ARBA" id="ARBA00023186"/>
    </source>
</evidence>
<dbReference type="SMART" id="SM01052">
    <property type="entry name" value="CAP_GLY"/>
    <property type="match status" value="1"/>
</dbReference>
<dbReference type="Gene3D" id="2.30.30.190">
    <property type="entry name" value="CAP Gly-rich-like domain"/>
    <property type="match status" value="1"/>
</dbReference>
<evidence type="ECO:0000313" key="12">
    <source>
        <dbReference type="Proteomes" id="UP000494206"/>
    </source>
</evidence>
<sequence length="511" mass="58917">MVRIGDRVRVDDHLAVVRYIGNVDGYGDQIWLGLEWKDPKRGRHDGCVKGRRYFQTRHPTGGSLTKIENVQLPCDLLAEIKSRYIESDDGVQDQIDLAQTTKKIELVGMRKTATQQANIEKLVNIVLDNRSVGEAPPNDAPMFRQCKELNLYANLVYKWHTVKHMLKFFPKIQELNLRRNWMIDIDEDRELVMEEQTFGVAPFSETCTKLILSECDMKASSNIDAVLRRFPACVELVAFGNELAEFGLDAAQAARLTCLDLQGNPLRSLSAIKGIYANVRCLNVAKCEIRRIGDFSEAFPNLEFLNLRENLIAEWNSVNSLQKLNKLKNLLIDHRNFKLAPGINAFEVFIAKLPNLMDFNRFDVSEVERRSAEIRFLNNYFGIKDEELRNEHLHDIQRLVKIYGEPTVDATTKGLKVVKLRIEYGNRVETRNLPLAMNVQKVKDMAKKKQQILRFQLSRLFKIGNSQDIAIYLVMCENHKQHRIELDNPLRELGHYSPSEERDILVIEHKS</sequence>
<dbReference type="Pfam" id="PF01302">
    <property type="entry name" value="CAP_GLY"/>
    <property type="match status" value="1"/>
</dbReference>
<organism evidence="11 12">
    <name type="scientific">Caenorhabditis bovis</name>
    <dbReference type="NCBI Taxonomy" id="2654633"/>
    <lineage>
        <taxon>Eukaryota</taxon>
        <taxon>Metazoa</taxon>
        <taxon>Ecdysozoa</taxon>
        <taxon>Nematoda</taxon>
        <taxon>Chromadorea</taxon>
        <taxon>Rhabditida</taxon>
        <taxon>Rhabditina</taxon>
        <taxon>Rhabditomorpha</taxon>
        <taxon>Rhabditoidea</taxon>
        <taxon>Rhabditidae</taxon>
        <taxon>Peloderinae</taxon>
        <taxon>Caenorhabditis</taxon>
    </lineage>
</organism>
<dbReference type="InterPro" id="IPR001611">
    <property type="entry name" value="Leu-rich_rpt"/>
</dbReference>
<comment type="similarity">
    <text evidence="2">Belongs to the TBCE family.</text>
</comment>
<dbReference type="Gene3D" id="3.10.20.90">
    <property type="entry name" value="Phosphatidylinositol 3-kinase Catalytic Subunit, Chain A, domain 1"/>
    <property type="match status" value="1"/>
</dbReference>
<dbReference type="PROSITE" id="PS50245">
    <property type="entry name" value="CAP_GLY_2"/>
    <property type="match status" value="1"/>
</dbReference>
<dbReference type="FunFam" id="2.30.30.190:FF:000016">
    <property type="entry name" value="Tubulin-folding cofactor E"/>
    <property type="match status" value="1"/>
</dbReference>
<protein>
    <recommendedName>
        <fullName evidence="3">Tubulin-specific chaperone E</fullName>
    </recommendedName>
    <alternativeName>
        <fullName evidence="9">Tubulin-folding cofactor E</fullName>
    </alternativeName>
</protein>
<keyword evidence="12" id="KW-1185">Reference proteome</keyword>
<keyword evidence="5" id="KW-0433">Leucine-rich repeat</keyword>
<gene>
    <name evidence="11" type="ORF">CBOVIS_LOCUS8574</name>
</gene>
<dbReference type="InterPro" id="IPR036859">
    <property type="entry name" value="CAP-Gly_dom_sf"/>
</dbReference>
<evidence type="ECO:0000256" key="4">
    <source>
        <dbReference type="ARBA" id="ARBA00022490"/>
    </source>
</evidence>
<dbReference type="Gene3D" id="3.80.10.10">
    <property type="entry name" value="Ribonuclease Inhibitor"/>
    <property type="match status" value="2"/>
</dbReference>
<dbReference type="PROSITE" id="PS51450">
    <property type="entry name" value="LRR"/>
    <property type="match status" value="1"/>
</dbReference>
<dbReference type="GO" id="GO:0005737">
    <property type="term" value="C:cytoplasm"/>
    <property type="evidence" value="ECO:0007669"/>
    <property type="project" value="UniProtKB-SubCell"/>
</dbReference>
<dbReference type="InterPro" id="IPR032675">
    <property type="entry name" value="LRR_dom_sf"/>
</dbReference>
<evidence type="ECO:0000256" key="5">
    <source>
        <dbReference type="ARBA" id="ARBA00022614"/>
    </source>
</evidence>
<evidence type="ECO:0000256" key="2">
    <source>
        <dbReference type="ARBA" id="ARBA00006286"/>
    </source>
</evidence>
<comment type="subunit">
    <text evidence="8">Supercomplex made of cofactors A to E. Cofactors A and D function by capturing and stabilizing tubulin in a quasi-native conformation. Cofactor E binds to the cofactor D-tubulin complex; interaction with cofactor C then causes the release of tubulin polypeptides that are committed to the native state.</text>
</comment>
<proteinExistence type="inferred from homology"/>
<evidence type="ECO:0000256" key="1">
    <source>
        <dbReference type="ARBA" id="ARBA00004496"/>
    </source>
</evidence>
<evidence type="ECO:0000313" key="11">
    <source>
        <dbReference type="EMBL" id="CAB3406509.1"/>
    </source>
</evidence>
<accession>A0A8S1EYI0</accession>
<dbReference type="EMBL" id="CADEPM010000005">
    <property type="protein sequence ID" value="CAB3406509.1"/>
    <property type="molecule type" value="Genomic_DNA"/>
</dbReference>
<dbReference type="AlphaFoldDB" id="A0A8S1EYI0"/>
<evidence type="ECO:0000259" key="10">
    <source>
        <dbReference type="PROSITE" id="PS50245"/>
    </source>
</evidence>
<dbReference type="PANTHER" id="PTHR18849:SF0">
    <property type="entry name" value="CILIA- AND FLAGELLA-ASSOCIATED PROTEIN 410-RELATED"/>
    <property type="match status" value="1"/>
</dbReference>
<dbReference type="PANTHER" id="PTHR18849">
    <property type="entry name" value="LEUCINE RICH REPEAT PROTEIN"/>
    <property type="match status" value="1"/>
</dbReference>